<dbReference type="InterPro" id="IPR036188">
    <property type="entry name" value="FAD/NAD-bd_sf"/>
</dbReference>
<feature type="domain" description="FAD dependent oxidoreductase" evidence="13">
    <location>
        <begin position="68"/>
        <end position="433"/>
    </location>
</feature>
<comment type="pathway">
    <text evidence="3">Polyol metabolism; glycerol degradation via glycerol kinase pathway; glycerone phosphate from sn-glycerol 3-phosphate (anaerobic route): step 1/1.</text>
</comment>
<sequence length="650" mass="70678">MATRRFLPLLGGAGSVALAGTAGWSLWRPDTASADAAHTGRELSVDNVPSRSEQYQRLASHTKNNPFDVLVIGGGATGAGCAFDAQTRGLQTALIEREDFASGTSSRSTKLVHGGVRYLEKAVFNLDYDQLKLVYEALHERDRLLSNASHLAHPLPILTPCYNWWEVPYYWAGMKMYDLVAGTSTLVPSKFLTSLETLTYLPTMSKNIGGKSLKGSIMYYDGQFNDSRMNVALACSSAAAGATVMNYTECKQLIKDDQGKVIGARCRDRATGAETDVYARVLINATGAFADDVRRYSEPDAQQTVMASSGAHVTLPDFYGSARTGMIIPKTKDGRVIFMLPFQGHVIAGTTDTPIKATSRPRSSEEDIDFILATLSDFLDVRVSRGDVLSTWCGIRPLPAPKKNTTSENVVRDHVIFEDKDGLLNVTGGKWTTYRAMAEQAIDLAMASGKLPKSAKPCQTANYKLLGATNYTYTLMAELAQQHGMPQRYFGKNSSKERNSNGSPRVAMDTEIAHHLSTAYGDNAMRVIAMAEEEGLGKRLIAGHPILEAEVMYTAKHEYCLTIEDFIDRRSRLAFLDVKATEAALPRIAEIMGNTLGWNDKQRTSAITAAVKHLQENFTSGPLVHPGPDAPAHPILAPEPTKPAATVAAA</sequence>
<dbReference type="Gene3D" id="1.10.8.870">
    <property type="entry name" value="Alpha-glycerophosphate oxidase, cap domain"/>
    <property type="match status" value="1"/>
</dbReference>
<dbReference type="FunFam" id="1.10.8.870:FF:000004">
    <property type="entry name" value="Glycerol-3-phosphate dehydrogenase"/>
    <property type="match status" value="1"/>
</dbReference>
<dbReference type="InterPro" id="IPR006076">
    <property type="entry name" value="FAD-dep_OxRdtase"/>
</dbReference>
<dbReference type="GO" id="GO:0005739">
    <property type="term" value="C:mitochondrion"/>
    <property type="evidence" value="ECO:0007669"/>
    <property type="project" value="UniProtKB-SubCell"/>
</dbReference>
<evidence type="ECO:0000256" key="4">
    <source>
        <dbReference type="ARBA" id="ARBA00007330"/>
    </source>
</evidence>
<gene>
    <name evidence="15" type="ORF">DTER00134_LOCUS262</name>
</gene>
<evidence type="ECO:0000313" key="15">
    <source>
        <dbReference type="EMBL" id="CAE0485223.1"/>
    </source>
</evidence>
<evidence type="ECO:0000259" key="14">
    <source>
        <dbReference type="Pfam" id="PF16901"/>
    </source>
</evidence>
<comment type="catalytic activity">
    <reaction evidence="11">
        <text>a quinone + sn-glycerol 3-phosphate = dihydroxyacetone phosphate + a quinol</text>
        <dbReference type="Rhea" id="RHEA:18977"/>
        <dbReference type="ChEBI" id="CHEBI:24646"/>
        <dbReference type="ChEBI" id="CHEBI:57597"/>
        <dbReference type="ChEBI" id="CHEBI:57642"/>
        <dbReference type="ChEBI" id="CHEBI:132124"/>
        <dbReference type="EC" id="1.1.5.3"/>
    </reaction>
</comment>
<keyword evidence="8" id="KW-0809">Transit peptide</keyword>
<dbReference type="PROSITE" id="PS00977">
    <property type="entry name" value="FAD_G3PDH_1"/>
    <property type="match status" value="1"/>
</dbReference>
<evidence type="ECO:0000259" key="13">
    <source>
        <dbReference type="Pfam" id="PF01266"/>
    </source>
</evidence>
<name>A0A7S3VHG3_DUNTE</name>
<evidence type="ECO:0000256" key="9">
    <source>
        <dbReference type="ARBA" id="ARBA00023002"/>
    </source>
</evidence>
<evidence type="ECO:0000256" key="7">
    <source>
        <dbReference type="ARBA" id="ARBA00022827"/>
    </source>
</evidence>
<evidence type="ECO:0000256" key="2">
    <source>
        <dbReference type="ARBA" id="ARBA00004173"/>
    </source>
</evidence>
<dbReference type="GO" id="GO:0006072">
    <property type="term" value="P:glycerol-3-phosphate metabolic process"/>
    <property type="evidence" value="ECO:0007669"/>
    <property type="project" value="UniProtKB-UniRule"/>
</dbReference>
<dbReference type="AlphaFoldDB" id="A0A7S3VHG3"/>
<dbReference type="Gene3D" id="3.50.50.60">
    <property type="entry name" value="FAD/NAD(P)-binding domain"/>
    <property type="match status" value="1"/>
</dbReference>
<feature type="region of interest" description="Disordered" evidence="12">
    <location>
        <begin position="625"/>
        <end position="650"/>
    </location>
</feature>
<comment type="cofactor">
    <cofactor evidence="1 11">
        <name>FAD</name>
        <dbReference type="ChEBI" id="CHEBI:57692"/>
    </cofactor>
</comment>
<evidence type="ECO:0000256" key="6">
    <source>
        <dbReference type="ARBA" id="ARBA00022630"/>
    </source>
</evidence>
<keyword evidence="7" id="KW-0274">FAD</keyword>
<dbReference type="PANTHER" id="PTHR11985">
    <property type="entry name" value="GLYCEROL-3-PHOSPHATE DEHYDROGENASE"/>
    <property type="match status" value="1"/>
</dbReference>
<comment type="similarity">
    <text evidence="4 11">Belongs to the FAD-dependent glycerol-3-phosphate dehydrogenase family.</text>
</comment>
<feature type="domain" description="Alpha-glycerophosphate oxidase C-terminal" evidence="14">
    <location>
        <begin position="458"/>
        <end position="603"/>
    </location>
</feature>
<dbReference type="Pfam" id="PF16901">
    <property type="entry name" value="DAO_C"/>
    <property type="match status" value="1"/>
</dbReference>
<keyword evidence="9 11" id="KW-0560">Oxidoreductase</keyword>
<protein>
    <recommendedName>
        <fullName evidence="5 11">Glycerol-3-phosphate dehydrogenase</fullName>
        <ecNumber evidence="5 11">1.1.5.3</ecNumber>
    </recommendedName>
</protein>
<dbReference type="EMBL" id="HBIP01000598">
    <property type="protein sequence ID" value="CAE0485223.1"/>
    <property type="molecule type" value="Transcribed_RNA"/>
</dbReference>
<dbReference type="Gene3D" id="3.30.9.10">
    <property type="entry name" value="D-Amino Acid Oxidase, subunit A, domain 2"/>
    <property type="match status" value="1"/>
</dbReference>
<evidence type="ECO:0000256" key="12">
    <source>
        <dbReference type="SAM" id="MobiDB-lite"/>
    </source>
</evidence>
<evidence type="ECO:0000256" key="8">
    <source>
        <dbReference type="ARBA" id="ARBA00022946"/>
    </source>
</evidence>
<evidence type="ECO:0000256" key="5">
    <source>
        <dbReference type="ARBA" id="ARBA00013029"/>
    </source>
</evidence>
<evidence type="ECO:0000256" key="11">
    <source>
        <dbReference type="RuleBase" id="RU361217"/>
    </source>
</evidence>
<evidence type="ECO:0000256" key="10">
    <source>
        <dbReference type="ARBA" id="ARBA00023128"/>
    </source>
</evidence>
<dbReference type="InterPro" id="IPR038299">
    <property type="entry name" value="DAO_C_sf"/>
</dbReference>
<accession>A0A7S3VHG3</accession>
<dbReference type="PANTHER" id="PTHR11985:SF15">
    <property type="entry name" value="GLYCEROL-3-PHOSPHATE DEHYDROGENASE, MITOCHONDRIAL"/>
    <property type="match status" value="1"/>
</dbReference>
<dbReference type="InterPro" id="IPR031656">
    <property type="entry name" value="DAO_C"/>
</dbReference>
<dbReference type="InterPro" id="IPR000447">
    <property type="entry name" value="G3P_DH_FAD-dep"/>
</dbReference>
<keyword evidence="10" id="KW-0496">Mitochondrion</keyword>
<dbReference type="SUPFAM" id="SSF54373">
    <property type="entry name" value="FAD-linked reductases, C-terminal domain"/>
    <property type="match status" value="1"/>
</dbReference>
<reference evidence="15" key="1">
    <citation type="submission" date="2021-01" db="EMBL/GenBank/DDBJ databases">
        <authorList>
            <person name="Corre E."/>
            <person name="Pelletier E."/>
            <person name="Niang G."/>
            <person name="Scheremetjew M."/>
            <person name="Finn R."/>
            <person name="Kale V."/>
            <person name="Holt S."/>
            <person name="Cochrane G."/>
            <person name="Meng A."/>
            <person name="Brown T."/>
            <person name="Cohen L."/>
        </authorList>
    </citation>
    <scope>NUCLEOTIDE SEQUENCE</scope>
    <source>
        <strain evidence="15">CCMP1320</strain>
    </source>
</reference>
<keyword evidence="6 11" id="KW-0285">Flavoprotein</keyword>
<dbReference type="SMR" id="A0A7S3VHG3"/>
<proteinExistence type="inferred from homology"/>
<dbReference type="PROSITE" id="PS00978">
    <property type="entry name" value="FAD_G3PDH_2"/>
    <property type="match status" value="1"/>
</dbReference>
<dbReference type="EC" id="1.1.5.3" evidence="5 11"/>
<dbReference type="Pfam" id="PF01266">
    <property type="entry name" value="DAO"/>
    <property type="match status" value="1"/>
</dbReference>
<comment type="subcellular location">
    <subcellularLocation>
        <location evidence="2">Mitochondrion</location>
    </subcellularLocation>
</comment>
<organism evidence="15">
    <name type="scientific">Dunaliella tertiolecta</name>
    <name type="common">Green alga</name>
    <dbReference type="NCBI Taxonomy" id="3047"/>
    <lineage>
        <taxon>Eukaryota</taxon>
        <taxon>Viridiplantae</taxon>
        <taxon>Chlorophyta</taxon>
        <taxon>core chlorophytes</taxon>
        <taxon>Chlorophyceae</taxon>
        <taxon>CS clade</taxon>
        <taxon>Chlamydomonadales</taxon>
        <taxon>Dunaliellaceae</taxon>
        <taxon>Dunaliella</taxon>
    </lineage>
</organism>
<dbReference type="SUPFAM" id="SSF51905">
    <property type="entry name" value="FAD/NAD(P)-binding domain"/>
    <property type="match status" value="1"/>
</dbReference>
<evidence type="ECO:0000256" key="3">
    <source>
        <dbReference type="ARBA" id="ARBA00005157"/>
    </source>
</evidence>
<dbReference type="GO" id="GO:0004368">
    <property type="term" value="F:glycerol-3-phosphate dehydrogenase (quinone) activity"/>
    <property type="evidence" value="ECO:0007669"/>
    <property type="project" value="UniProtKB-EC"/>
</dbReference>
<dbReference type="PRINTS" id="PR01001">
    <property type="entry name" value="FADG3PDH"/>
</dbReference>
<evidence type="ECO:0000256" key="1">
    <source>
        <dbReference type="ARBA" id="ARBA00001974"/>
    </source>
</evidence>